<dbReference type="EMBL" id="CYXO01000002">
    <property type="protein sequence ID" value="CUM79081.1"/>
    <property type="molecule type" value="Genomic_DNA"/>
</dbReference>
<keyword evidence="1" id="KW-0472">Membrane</keyword>
<sequence length="144" mass="16861">MKLSVSNGIKLLLKRVYQKFTNGSRTKKSTPKGVSPLSVLLLFTLIVKYKKHNYFWMGGVSIISGTLFRVRREPFPTSKITMLIINVCCLHLYYTIHFRHCQYLRFLFFHCTNVYLSLNLGYHTSKKHINIDHLFPTLLQPIHS</sequence>
<organism evidence="2 3">
    <name type="scientific">Dorea longicatena</name>
    <dbReference type="NCBI Taxonomy" id="88431"/>
    <lineage>
        <taxon>Bacteria</taxon>
        <taxon>Bacillati</taxon>
        <taxon>Bacillota</taxon>
        <taxon>Clostridia</taxon>
        <taxon>Lachnospirales</taxon>
        <taxon>Lachnospiraceae</taxon>
        <taxon>Dorea</taxon>
    </lineage>
</organism>
<dbReference type="Proteomes" id="UP000095597">
    <property type="component" value="Unassembled WGS sequence"/>
</dbReference>
<evidence type="ECO:0000313" key="3">
    <source>
        <dbReference type="Proteomes" id="UP000095597"/>
    </source>
</evidence>
<evidence type="ECO:0000313" key="2">
    <source>
        <dbReference type="EMBL" id="CUM79081.1"/>
    </source>
</evidence>
<feature type="transmembrane region" description="Helical" evidence="1">
    <location>
        <begin position="53"/>
        <end position="70"/>
    </location>
</feature>
<gene>
    <name evidence="2" type="ORF">ERS852573_00567</name>
</gene>
<keyword evidence="1" id="KW-0812">Transmembrane</keyword>
<accession>A0A173RMH4</accession>
<proteinExistence type="predicted"/>
<keyword evidence="1" id="KW-1133">Transmembrane helix</keyword>
<protein>
    <submittedName>
        <fullName evidence="2">Uncharacterized protein</fullName>
    </submittedName>
</protein>
<name>A0A173RMH4_9FIRM</name>
<reference evidence="2 3" key="1">
    <citation type="submission" date="2015-09" db="EMBL/GenBank/DDBJ databases">
        <authorList>
            <consortium name="Pathogen Informatics"/>
        </authorList>
    </citation>
    <scope>NUCLEOTIDE SEQUENCE [LARGE SCALE GENOMIC DNA]</scope>
    <source>
        <strain evidence="2 3">2789STDY5834961</strain>
    </source>
</reference>
<feature type="transmembrane region" description="Helical" evidence="1">
    <location>
        <begin position="77"/>
        <end position="96"/>
    </location>
</feature>
<evidence type="ECO:0000256" key="1">
    <source>
        <dbReference type="SAM" id="Phobius"/>
    </source>
</evidence>
<dbReference type="AlphaFoldDB" id="A0A173RMH4"/>